<reference evidence="2" key="1">
    <citation type="submission" date="2014-12" db="EMBL/GenBank/DDBJ databases">
        <title>Insight into the proteome of Arion vulgaris.</title>
        <authorList>
            <person name="Aradska J."/>
            <person name="Bulat T."/>
            <person name="Smidak R."/>
            <person name="Sarate P."/>
            <person name="Gangsoo J."/>
            <person name="Sialana F."/>
            <person name="Bilban M."/>
            <person name="Lubec G."/>
        </authorList>
    </citation>
    <scope>NUCLEOTIDE SEQUENCE</scope>
    <source>
        <tissue evidence="2">Skin</tissue>
    </source>
</reference>
<feature type="transmembrane region" description="Helical" evidence="1">
    <location>
        <begin position="44"/>
        <end position="66"/>
    </location>
</feature>
<gene>
    <name evidence="2" type="primary">ORF21859</name>
</gene>
<keyword evidence="1" id="KW-1133">Transmembrane helix</keyword>
<protein>
    <recommendedName>
        <fullName evidence="3">G-protein coupled receptors family 1 profile domain-containing protein</fullName>
    </recommendedName>
</protein>
<dbReference type="AlphaFoldDB" id="A0A0B6YD23"/>
<evidence type="ECO:0000256" key="1">
    <source>
        <dbReference type="SAM" id="Phobius"/>
    </source>
</evidence>
<keyword evidence="1" id="KW-0812">Transmembrane</keyword>
<dbReference type="Gene3D" id="1.20.1070.10">
    <property type="entry name" value="Rhodopsin 7-helix transmembrane proteins"/>
    <property type="match status" value="1"/>
</dbReference>
<feature type="non-terminal residue" evidence="2">
    <location>
        <position position="1"/>
    </location>
</feature>
<keyword evidence="1" id="KW-0472">Membrane</keyword>
<dbReference type="EMBL" id="HACG01007194">
    <property type="protein sequence ID" value="CEK54059.1"/>
    <property type="molecule type" value="Transcribed_RNA"/>
</dbReference>
<evidence type="ECO:0000313" key="2">
    <source>
        <dbReference type="EMBL" id="CEK54059.1"/>
    </source>
</evidence>
<organism evidence="2">
    <name type="scientific">Arion vulgaris</name>
    <dbReference type="NCBI Taxonomy" id="1028688"/>
    <lineage>
        <taxon>Eukaryota</taxon>
        <taxon>Metazoa</taxon>
        <taxon>Spiralia</taxon>
        <taxon>Lophotrochozoa</taxon>
        <taxon>Mollusca</taxon>
        <taxon>Gastropoda</taxon>
        <taxon>Heterobranchia</taxon>
        <taxon>Euthyneura</taxon>
        <taxon>Panpulmonata</taxon>
        <taxon>Eupulmonata</taxon>
        <taxon>Stylommatophora</taxon>
        <taxon>Helicina</taxon>
        <taxon>Arionoidea</taxon>
        <taxon>Arionidae</taxon>
        <taxon>Arion</taxon>
    </lineage>
</organism>
<proteinExistence type="predicted"/>
<sequence>IIVLIASNSHNIITFEMVSKQGDLQCKTITNFEQFLRVWFWVDAVVYAILPALLLILLNGLIILGIRRSAVVQRELTSKASQVAETVRQQNQ</sequence>
<feature type="non-terminal residue" evidence="2">
    <location>
        <position position="92"/>
    </location>
</feature>
<name>A0A0B6YD23_9EUPU</name>
<evidence type="ECO:0008006" key="3">
    <source>
        <dbReference type="Google" id="ProtNLM"/>
    </source>
</evidence>
<accession>A0A0B6YD23</accession>